<evidence type="ECO:0000256" key="6">
    <source>
        <dbReference type="ARBA" id="ARBA00022490"/>
    </source>
</evidence>
<dbReference type="GO" id="GO:0008360">
    <property type="term" value="P:regulation of cell shape"/>
    <property type="evidence" value="ECO:0007669"/>
    <property type="project" value="UniProtKB-KW"/>
</dbReference>
<dbReference type="GO" id="GO:0005829">
    <property type="term" value="C:cytosol"/>
    <property type="evidence" value="ECO:0007669"/>
    <property type="project" value="TreeGrafter"/>
</dbReference>
<keyword evidence="11" id="KW-0133">Cell shape</keyword>
<dbReference type="GO" id="GO:0071949">
    <property type="term" value="F:FAD binding"/>
    <property type="evidence" value="ECO:0007669"/>
    <property type="project" value="InterPro"/>
</dbReference>
<feature type="domain" description="FAD-binding PCMH-type" evidence="17">
    <location>
        <begin position="17"/>
        <end position="176"/>
    </location>
</feature>
<dbReference type="Gene3D" id="3.90.78.10">
    <property type="entry name" value="UDP-N-acetylenolpyruvoylglucosamine reductase, C-terminal domain"/>
    <property type="match status" value="1"/>
</dbReference>
<dbReference type="EMBL" id="CAADRM010000130">
    <property type="protein sequence ID" value="VFU17234.1"/>
    <property type="molecule type" value="Genomic_DNA"/>
</dbReference>
<dbReference type="Pfam" id="PF01565">
    <property type="entry name" value="FAD_binding_4"/>
    <property type="match status" value="1"/>
</dbReference>
<keyword evidence="14" id="KW-0131">Cell cycle</keyword>
<evidence type="ECO:0000256" key="12">
    <source>
        <dbReference type="ARBA" id="ARBA00022984"/>
    </source>
</evidence>
<keyword evidence="6" id="KW-0963">Cytoplasm</keyword>
<keyword evidence="8" id="KW-0285">Flavoprotein</keyword>
<dbReference type="PANTHER" id="PTHR21071:SF4">
    <property type="entry name" value="UDP-N-ACETYLENOLPYRUVOYLGLUCOSAMINE REDUCTASE"/>
    <property type="match status" value="1"/>
</dbReference>
<evidence type="ECO:0000256" key="16">
    <source>
        <dbReference type="ARBA" id="ARBA00048914"/>
    </source>
</evidence>
<evidence type="ECO:0000256" key="8">
    <source>
        <dbReference type="ARBA" id="ARBA00022630"/>
    </source>
</evidence>
<dbReference type="NCBIfam" id="TIGR00179">
    <property type="entry name" value="murB"/>
    <property type="match status" value="1"/>
</dbReference>
<evidence type="ECO:0000256" key="11">
    <source>
        <dbReference type="ARBA" id="ARBA00022960"/>
    </source>
</evidence>
<evidence type="ECO:0000259" key="17">
    <source>
        <dbReference type="PROSITE" id="PS51387"/>
    </source>
</evidence>
<evidence type="ECO:0000256" key="9">
    <source>
        <dbReference type="ARBA" id="ARBA00022827"/>
    </source>
</evidence>
<dbReference type="EC" id="1.3.1.98" evidence="5"/>
<evidence type="ECO:0000256" key="5">
    <source>
        <dbReference type="ARBA" id="ARBA00012518"/>
    </source>
</evidence>
<dbReference type="AlphaFoldDB" id="A0A485M555"/>
<comment type="pathway">
    <text evidence="4">Cell wall biogenesis; peptidoglycan biosynthesis.</text>
</comment>
<dbReference type="InterPro" id="IPR006094">
    <property type="entry name" value="Oxid_FAD_bind_N"/>
</dbReference>
<dbReference type="SUPFAM" id="SSF56176">
    <property type="entry name" value="FAD-binding/transporter-associated domain-like"/>
    <property type="match status" value="1"/>
</dbReference>
<reference evidence="18" key="1">
    <citation type="submission" date="2019-03" db="EMBL/GenBank/DDBJ databases">
        <authorList>
            <person name="Hao L."/>
        </authorList>
    </citation>
    <scope>NUCLEOTIDE SEQUENCE</scope>
</reference>
<keyword evidence="13 18" id="KW-0560">Oxidoreductase</keyword>
<keyword evidence="9" id="KW-0274">FAD</keyword>
<dbReference type="InterPro" id="IPR016169">
    <property type="entry name" value="FAD-bd_PCMH_sub2"/>
</dbReference>
<dbReference type="InterPro" id="IPR011601">
    <property type="entry name" value="MurB_C"/>
</dbReference>
<keyword evidence="10" id="KW-0521">NADP</keyword>
<proteinExistence type="inferred from homology"/>
<evidence type="ECO:0000256" key="2">
    <source>
        <dbReference type="ARBA" id="ARBA00003921"/>
    </source>
</evidence>
<dbReference type="InterPro" id="IPR016167">
    <property type="entry name" value="FAD-bd_PCMH_sub1"/>
</dbReference>
<protein>
    <recommendedName>
        <fullName evidence="5">UDP-N-acetylmuramate dehydrogenase</fullName>
        <ecNumber evidence="5">1.3.1.98</ecNumber>
    </recommendedName>
</protein>
<keyword evidence="7" id="KW-0132">Cell division</keyword>
<sequence>MKEYATVNACDLTTMHCGGTIATLYEPETKEELASLLGRLDSFVVIGGGSNMIFSDGLIATPVIRLGKDFSSLSIEGGALHAQAATPLKTLLQYCIDNGLSGLEFMAGIPGTVGGALAMNAGTPDKGIMDAVLEVEYVDGTGIHVVKRDAISYGYRRGGFDSRAVVISARLRVEPLTPEEVAAAMQPYLLKKKNQPKGFSSGSMFRNPPGLAAGRLIEQAGLKGLRIGGAKISEIHANFIINDGNATTADIRSLLHTIKERVKERFGIELQEEVKIIDERL</sequence>
<gene>
    <name evidence="18" type="primary">murB</name>
    <name evidence="18" type="ORF">SCFA_640010</name>
</gene>
<evidence type="ECO:0000313" key="18">
    <source>
        <dbReference type="EMBL" id="VFU17234.1"/>
    </source>
</evidence>
<dbReference type="InterPro" id="IPR036318">
    <property type="entry name" value="FAD-bd_PCMH-like_sf"/>
</dbReference>
<dbReference type="InterPro" id="IPR003170">
    <property type="entry name" value="MurB"/>
</dbReference>
<dbReference type="UniPathway" id="UPA00219"/>
<keyword evidence="12" id="KW-0573">Peptidoglycan synthesis</keyword>
<dbReference type="PROSITE" id="PS51387">
    <property type="entry name" value="FAD_PCMH"/>
    <property type="match status" value="1"/>
</dbReference>
<dbReference type="InterPro" id="IPR036635">
    <property type="entry name" value="MurB_C_sf"/>
</dbReference>
<dbReference type="GO" id="GO:0008762">
    <property type="term" value="F:UDP-N-acetylmuramate dehydrogenase activity"/>
    <property type="evidence" value="ECO:0007669"/>
    <property type="project" value="UniProtKB-EC"/>
</dbReference>
<dbReference type="NCBIfam" id="NF010480">
    <property type="entry name" value="PRK13905.1"/>
    <property type="match status" value="1"/>
</dbReference>
<dbReference type="SUPFAM" id="SSF56194">
    <property type="entry name" value="Uridine diphospho-N-Acetylenolpyruvylglucosamine reductase, MurB, C-terminal domain"/>
    <property type="match status" value="1"/>
</dbReference>
<dbReference type="GO" id="GO:0071555">
    <property type="term" value="P:cell wall organization"/>
    <property type="evidence" value="ECO:0007669"/>
    <property type="project" value="UniProtKB-KW"/>
</dbReference>
<dbReference type="GO" id="GO:0051301">
    <property type="term" value="P:cell division"/>
    <property type="evidence" value="ECO:0007669"/>
    <property type="project" value="UniProtKB-KW"/>
</dbReference>
<evidence type="ECO:0000256" key="3">
    <source>
        <dbReference type="ARBA" id="ARBA00004496"/>
    </source>
</evidence>
<organism evidence="18">
    <name type="scientific">anaerobic digester metagenome</name>
    <dbReference type="NCBI Taxonomy" id="1263854"/>
    <lineage>
        <taxon>unclassified sequences</taxon>
        <taxon>metagenomes</taxon>
        <taxon>ecological metagenomes</taxon>
    </lineage>
</organism>
<dbReference type="GO" id="GO:0009252">
    <property type="term" value="P:peptidoglycan biosynthetic process"/>
    <property type="evidence" value="ECO:0007669"/>
    <property type="project" value="UniProtKB-UniPathway"/>
</dbReference>
<name>A0A485M555_9ZZZZ</name>
<evidence type="ECO:0000256" key="4">
    <source>
        <dbReference type="ARBA" id="ARBA00004752"/>
    </source>
</evidence>
<comment type="subcellular location">
    <subcellularLocation>
        <location evidence="3">Cytoplasm</location>
    </subcellularLocation>
</comment>
<evidence type="ECO:0000256" key="15">
    <source>
        <dbReference type="ARBA" id="ARBA00023316"/>
    </source>
</evidence>
<comment type="catalytic activity">
    <reaction evidence="16">
        <text>UDP-N-acetyl-alpha-D-muramate + NADP(+) = UDP-N-acetyl-3-O-(1-carboxyvinyl)-alpha-D-glucosamine + NADPH + H(+)</text>
        <dbReference type="Rhea" id="RHEA:12248"/>
        <dbReference type="ChEBI" id="CHEBI:15378"/>
        <dbReference type="ChEBI" id="CHEBI:57783"/>
        <dbReference type="ChEBI" id="CHEBI:58349"/>
        <dbReference type="ChEBI" id="CHEBI:68483"/>
        <dbReference type="ChEBI" id="CHEBI:70757"/>
        <dbReference type="EC" id="1.3.1.98"/>
    </reaction>
</comment>
<evidence type="ECO:0000256" key="14">
    <source>
        <dbReference type="ARBA" id="ARBA00023306"/>
    </source>
</evidence>
<dbReference type="Pfam" id="PF02873">
    <property type="entry name" value="MurB_C"/>
    <property type="match status" value="1"/>
</dbReference>
<evidence type="ECO:0000256" key="13">
    <source>
        <dbReference type="ARBA" id="ARBA00023002"/>
    </source>
</evidence>
<dbReference type="Gene3D" id="3.30.465.10">
    <property type="match status" value="1"/>
</dbReference>
<comment type="cofactor">
    <cofactor evidence="1">
        <name>FAD</name>
        <dbReference type="ChEBI" id="CHEBI:57692"/>
    </cofactor>
</comment>
<evidence type="ECO:0000256" key="7">
    <source>
        <dbReference type="ARBA" id="ARBA00022618"/>
    </source>
</evidence>
<dbReference type="PANTHER" id="PTHR21071">
    <property type="entry name" value="UDP-N-ACETYLENOLPYRUVOYLGLUCOSAMINE REDUCTASE"/>
    <property type="match status" value="1"/>
</dbReference>
<dbReference type="Gene3D" id="3.30.43.10">
    <property type="entry name" value="Uridine Diphospho-n-acetylenolpyruvylglucosamine Reductase, domain 2"/>
    <property type="match status" value="1"/>
</dbReference>
<evidence type="ECO:0000256" key="10">
    <source>
        <dbReference type="ARBA" id="ARBA00022857"/>
    </source>
</evidence>
<comment type="function">
    <text evidence="2">Cell wall formation.</text>
</comment>
<keyword evidence="15" id="KW-0961">Cell wall biogenesis/degradation</keyword>
<dbReference type="HAMAP" id="MF_00037">
    <property type="entry name" value="MurB"/>
    <property type="match status" value="1"/>
</dbReference>
<evidence type="ECO:0000256" key="1">
    <source>
        <dbReference type="ARBA" id="ARBA00001974"/>
    </source>
</evidence>
<accession>A0A485M555</accession>
<dbReference type="InterPro" id="IPR016166">
    <property type="entry name" value="FAD-bd_PCMH"/>
</dbReference>